<dbReference type="Proteomes" id="UP000555828">
    <property type="component" value="Unassembled WGS sequence"/>
</dbReference>
<dbReference type="SUPFAM" id="SSF52833">
    <property type="entry name" value="Thioredoxin-like"/>
    <property type="match status" value="1"/>
</dbReference>
<gene>
    <name evidence="1" type="ORF">HNP65_001134</name>
</gene>
<sequence>MLVNFFNTRVGFIMLLIVFLTISCFAQQSTISGQFTETKAGMFYTFTRVVQLHDTPLTSVYAPFDLYNTRFGQITLKGETFDVITGLKDGKDIILVDGNRNKNFSDDEIYAQTLSGMNVNTYIVKLIFSDGSGYYIALWRIEDKLYYCGITRREGILYVGEKSYKAAIAETDSDGWYTKDAILLMVDLNGNGKFDGPEFFRKYLKIGEEYFTIESVTKNGEAIVLEKSSTSVLVPFIGETFPDISFKELSGKTVNLVEKAREWKVIYFNFLTASEVSKINMWLDAFSEFLKMGVRSYVLLVAPSSCNCTSCEECSLDLESLAKKYKDITIVPISREKLDEITIRLRLLYPETLMVISPDNVLVYRTSAGVVTEGVIWKHTITMPTVGQISNLIEALAKN</sequence>
<name>A0A841GGB4_9BACT</name>
<evidence type="ECO:0008006" key="3">
    <source>
        <dbReference type="Google" id="ProtNLM"/>
    </source>
</evidence>
<dbReference type="RefSeq" id="WP_184619337.1">
    <property type="nucleotide sequence ID" value="NZ_JACHEX010000002.1"/>
</dbReference>
<proteinExistence type="predicted"/>
<evidence type="ECO:0000313" key="2">
    <source>
        <dbReference type="Proteomes" id="UP000555828"/>
    </source>
</evidence>
<comment type="caution">
    <text evidence="1">The sequence shown here is derived from an EMBL/GenBank/DDBJ whole genome shotgun (WGS) entry which is preliminary data.</text>
</comment>
<protein>
    <recommendedName>
        <fullName evidence="3">Thioredoxin domain-containing protein</fullName>
    </recommendedName>
</protein>
<dbReference type="InterPro" id="IPR036249">
    <property type="entry name" value="Thioredoxin-like_sf"/>
</dbReference>
<dbReference type="AlphaFoldDB" id="A0A841GGB4"/>
<evidence type="ECO:0000313" key="1">
    <source>
        <dbReference type="EMBL" id="MBB6062696.1"/>
    </source>
</evidence>
<reference evidence="1 2" key="1">
    <citation type="submission" date="2020-08" db="EMBL/GenBank/DDBJ databases">
        <title>Genomic Encyclopedia of Type Strains, Phase IV (KMG-IV): sequencing the most valuable type-strain genomes for metagenomic binning, comparative biology and taxonomic classification.</title>
        <authorList>
            <person name="Goeker M."/>
        </authorList>
    </citation>
    <scope>NUCLEOTIDE SEQUENCE [LARGE SCALE GENOMIC DNA]</scope>
    <source>
        <strain evidence="1 2">DSM 13481</strain>
    </source>
</reference>
<organism evidence="1 2">
    <name type="scientific">Thermosipho japonicus</name>
    <dbReference type="NCBI Taxonomy" id="90323"/>
    <lineage>
        <taxon>Bacteria</taxon>
        <taxon>Thermotogati</taxon>
        <taxon>Thermotogota</taxon>
        <taxon>Thermotogae</taxon>
        <taxon>Thermotogales</taxon>
        <taxon>Fervidobacteriaceae</taxon>
        <taxon>Thermosipho</taxon>
    </lineage>
</organism>
<dbReference type="EMBL" id="JACHEX010000002">
    <property type="protein sequence ID" value="MBB6062696.1"/>
    <property type="molecule type" value="Genomic_DNA"/>
</dbReference>
<accession>A0A841GGB4</accession>
<keyword evidence="2" id="KW-1185">Reference proteome</keyword>